<accession>A0A1V0QG95</accession>
<dbReference type="Proteomes" id="UP000319767">
    <property type="component" value="Segment"/>
</dbReference>
<evidence type="ECO:0000259" key="1">
    <source>
        <dbReference type="Pfam" id="PF13169"/>
    </source>
</evidence>
<proteinExistence type="predicted"/>
<dbReference type="EMBL" id="KX857215">
    <property type="protein sequence ID" value="ARE67348.1"/>
    <property type="molecule type" value="Genomic_DNA"/>
</dbReference>
<gene>
    <name evidence="2" type="primary">SWPV2-121</name>
</gene>
<evidence type="ECO:0000313" key="2">
    <source>
        <dbReference type="EMBL" id="ARE67348.1"/>
    </source>
</evidence>
<name>A0A1V0QG95_CNPV</name>
<protein>
    <submittedName>
        <fullName evidence="2">SWPV2-ORF121</fullName>
    </submittedName>
</protein>
<dbReference type="InterPro" id="IPR025133">
    <property type="entry name" value="Poxvirus_B22R_N_dom"/>
</dbReference>
<organism evidence="2">
    <name type="scientific">Shearwaterpox virus</name>
    <dbReference type="NCBI Taxonomy" id="1974596"/>
    <lineage>
        <taxon>Viruses</taxon>
        <taxon>Varidnaviria</taxon>
        <taxon>Bamfordvirae</taxon>
        <taxon>Nucleocytoviricota</taxon>
        <taxon>Pokkesviricetes</taxon>
        <taxon>Chitovirales</taxon>
        <taxon>Poxviridae</taxon>
        <taxon>Chordopoxvirinae</taxon>
        <taxon>Avipoxvirus</taxon>
        <taxon>Avipoxvirus canarypox</taxon>
        <taxon>Canarypox virus</taxon>
    </lineage>
</organism>
<dbReference type="Pfam" id="PF13169">
    <property type="entry name" value="Poxvirus_B22R_N"/>
    <property type="match status" value="1"/>
</dbReference>
<sequence length="153" mass="18023">MALKIPWIGYLSLYILIYVSNGYDICWRKSGLYHDVGMVIQDDIIDKKSSLAFKYLSIAEKREQSRLLHNFNWTEIKESVKDEFNRSCNLGNGSYLYNYTLVFETSLNGESEPIDVTTISPTTETYYNFTNYRNNYYCFNYHWLCSVNTCTIQ</sequence>
<feature type="domain" description="Poxvirus B22R protein N-terminal" evidence="1">
    <location>
        <begin position="25"/>
        <end position="107"/>
    </location>
</feature>
<reference evidence="2" key="1">
    <citation type="journal article" date="2017" name="BMC Genomics">
        <title>Genomic characterization of two novel pathogenic avipoxviruses isolated from pacific shearwaters (Ardenna spp.).</title>
        <authorList>
            <person name="Sarker S."/>
            <person name="Das S."/>
            <person name="Lavers J.L."/>
            <person name="Hutton I."/>
            <person name="Helbig K."/>
            <person name="Imbery J."/>
            <person name="Upton C."/>
            <person name="Raidal S.R."/>
        </authorList>
    </citation>
    <scope>NUCLEOTIDE SEQUENCE [LARGE SCALE GENOMIC DNA]</scope>
    <source>
        <strain evidence="2">SWPV-2</strain>
    </source>
</reference>